<dbReference type="EMBL" id="JAVIKH010000001">
    <property type="protein sequence ID" value="MDX8335178.1"/>
    <property type="molecule type" value="Genomic_DNA"/>
</dbReference>
<name>A0ABU4W6M3_9FUSO</name>
<comment type="caution">
    <text evidence="2">The sequence shown here is derived from an EMBL/GenBank/DDBJ whole genome shotgun (WGS) entry which is preliminary data.</text>
</comment>
<dbReference type="Pfam" id="PF02321">
    <property type="entry name" value="OEP"/>
    <property type="match status" value="2"/>
</dbReference>
<dbReference type="RefSeq" id="WP_320312587.1">
    <property type="nucleotide sequence ID" value="NZ_JAVIKH010000001.1"/>
</dbReference>
<dbReference type="Gene3D" id="2.20.200.10">
    <property type="entry name" value="Outer membrane efflux proteins (OEP)"/>
    <property type="match status" value="1"/>
</dbReference>
<organism evidence="2 3">
    <name type="scientific">Candidatus Cetobacterium colombiensis</name>
    <dbReference type="NCBI Taxonomy" id="3073100"/>
    <lineage>
        <taxon>Bacteria</taxon>
        <taxon>Fusobacteriati</taxon>
        <taxon>Fusobacteriota</taxon>
        <taxon>Fusobacteriia</taxon>
        <taxon>Fusobacteriales</taxon>
        <taxon>Fusobacteriaceae</taxon>
        <taxon>Cetobacterium</taxon>
    </lineage>
</organism>
<evidence type="ECO:0000313" key="3">
    <source>
        <dbReference type="Proteomes" id="UP001279681"/>
    </source>
</evidence>
<reference evidence="3" key="1">
    <citation type="submission" date="2023-07" db="EMBL/GenBank/DDBJ databases">
        <authorList>
            <person name="Colorado M.A."/>
            <person name="Villamil L.M."/>
            <person name="Melo J.F."/>
            <person name="Rodriguez J.A."/>
            <person name="Ruiz R.Y."/>
        </authorList>
    </citation>
    <scope>NUCLEOTIDE SEQUENCE [LARGE SCALE GENOMIC DNA]</scope>
    <source>
        <strain evidence="3">C33</strain>
    </source>
</reference>
<accession>A0ABU4W6M3</accession>
<evidence type="ECO:0000256" key="1">
    <source>
        <dbReference type="ARBA" id="ARBA00007613"/>
    </source>
</evidence>
<evidence type="ECO:0000313" key="2">
    <source>
        <dbReference type="EMBL" id="MDX8335178.1"/>
    </source>
</evidence>
<gene>
    <name evidence="2" type="ORF">RFV38_01500</name>
</gene>
<dbReference type="PROSITE" id="PS51257">
    <property type="entry name" value="PROKAR_LIPOPROTEIN"/>
    <property type="match status" value="1"/>
</dbReference>
<sequence length="474" mass="53996">MKLYTFFTILSFLLTGCLGVPETNETPVKTLIGNNNSKNVFFQSQNWWENSNSSQLDTLITEVLKNNSDIKIAKLNIQKAIYTLNSVKNSNISSVDLSGGWNRTHVLNSHVKTDNPIGDLKKSNNIDMGNLSIQGQYVFDIWGKFEALENQGEYSKLATQLQSEWSTLTLSTNVANLYGKYILLTKENQILEKKLNIAKEILSFQKILYNTGLGNKENILSADNNINSISQKISEIKTQKISLKNTFYTLSGSVKSEKINSILIDIDKNTPEFSYFLSIPEYIDSDIVVNRTDIKYYLALINSQRENLKSLKADFYPSFSITGKYEYQNIRIQDFLKAHSNILQFGPSLYLPLFNRNTLVQNYNIGGVDLNIFIENYNNNLIKAYQDVNNNLSSLKTANQNNLLEKNNLTNSKVTYNDQNTLFKIGSISKMELLNYENNLLDTELSYIENNFSLYTNQINLIGSLGGYYKNEVK</sequence>
<dbReference type="InterPro" id="IPR010131">
    <property type="entry name" value="MdtP/NodT-like"/>
</dbReference>
<protein>
    <submittedName>
        <fullName evidence="2">TolC family protein</fullName>
    </submittedName>
</protein>
<comment type="similarity">
    <text evidence="1">Belongs to the outer membrane factor (OMF) (TC 1.B.17) family.</text>
</comment>
<dbReference type="SUPFAM" id="SSF56954">
    <property type="entry name" value="Outer membrane efflux proteins (OEP)"/>
    <property type="match status" value="1"/>
</dbReference>
<proteinExistence type="inferred from homology"/>
<dbReference type="PANTHER" id="PTHR30203:SF23">
    <property type="entry name" value="OUTER MEMBRANE EFFLUX PROTEIN"/>
    <property type="match status" value="1"/>
</dbReference>
<keyword evidence="3" id="KW-1185">Reference proteome</keyword>
<dbReference type="InterPro" id="IPR003423">
    <property type="entry name" value="OMP_efflux"/>
</dbReference>
<dbReference type="PANTHER" id="PTHR30203">
    <property type="entry name" value="OUTER MEMBRANE CATION EFFLUX PROTEIN"/>
    <property type="match status" value="1"/>
</dbReference>
<dbReference type="Proteomes" id="UP001279681">
    <property type="component" value="Unassembled WGS sequence"/>
</dbReference>
<dbReference type="Gene3D" id="1.20.1600.10">
    <property type="entry name" value="Outer membrane efflux proteins (OEP)"/>
    <property type="match status" value="1"/>
</dbReference>